<evidence type="ECO:0000313" key="2">
    <source>
        <dbReference type="Proteomes" id="UP000192472"/>
    </source>
</evidence>
<proteinExistence type="predicted"/>
<dbReference type="RefSeq" id="WP_084372896.1">
    <property type="nucleotide sequence ID" value="NZ_FWYF01000002.1"/>
</dbReference>
<dbReference type="OrthoDB" id="9993043at2"/>
<name>A0A1W2GEH1_REIFA</name>
<gene>
    <name evidence="1" type="ORF">SAMN04488029_2237</name>
</gene>
<evidence type="ECO:0000313" key="1">
    <source>
        <dbReference type="EMBL" id="SMD34892.1"/>
    </source>
</evidence>
<organism evidence="1 2">
    <name type="scientific">Reichenbachiella faecimaris</name>
    <dbReference type="NCBI Taxonomy" id="692418"/>
    <lineage>
        <taxon>Bacteria</taxon>
        <taxon>Pseudomonadati</taxon>
        <taxon>Bacteroidota</taxon>
        <taxon>Cytophagia</taxon>
        <taxon>Cytophagales</taxon>
        <taxon>Reichenbachiellaceae</taxon>
        <taxon>Reichenbachiella</taxon>
    </lineage>
</organism>
<dbReference type="AlphaFoldDB" id="A0A1W2GEH1"/>
<sequence length="281" mass="31692">MKHIIFSMALLIPIQVFCQMIDIFQNEQLSISRLYAGLNSTTLFQTDSISSQSQVNLRVGIKSELALSDQIILKTWGAIQISKLQPVAGYNSFGLMTKPTKKITWHVGLIATPTTVIRPNPTTWESQVETHTQSTIIPGRPGTKVSYSLATNSIVTYGYFNHGELWVHHLNISIHDWRLAGYLLDDGAYFAAFTYRKGWLENTTTFNSAKELSASFFINLKKDFVLMLDAEYALNQEEAAFLQTGIRKYIQASPVHLSGFFGLTYDWKTQVVIGQIFIHLS</sequence>
<dbReference type="Proteomes" id="UP000192472">
    <property type="component" value="Unassembled WGS sequence"/>
</dbReference>
<dbReference type="EMBL" id="FWYF01000002">
    <property type="protein sequence ID" value="SMD34892.1"/>
    <property type="molecule type" value="Genomic_DNA"/>
</dbReference>
<accession>A0A1W2GEH1</accession>
<keyword evidence="2" id="KW-1185">Reference proteome</keyword>
<reference evidence="1 2" key="1">
    <citation type="submission" date="2017-04" db="EMBL/GenBank/DDBJ databases">
        <authorList>
            <person name="Afonso C.L."/>
            <person name="Miller P.J."/>
            <person name="Scott M.A."/>
            <person name="Spackman E."/>
            <person name="Goraichik I."/>
            <person name="Dimitrov K.M."/>
            <person name="Suarez D.L."/>
            <person name="Swayne D.E."/>
        </authorList>
    </citation>
    <scope>NUCLEOTIDE SEQUENCE [LARGE SCALE GENOMIC DNA]</scope>
    <source>
        <strain evidence="1 2">DSM 26133</strain>
    </source>
</reference>
<protein>
    <submittedName>
        <fullName evidence="1">Uncharacterized protein</fullName>
    </submittedName>
</protein>